<gene>
    <name evidence="3" type="ORF">GCM10009836_46300</name>
</gene>
<dbReference type="InterPro" id="IPR001296">
    <property type="entry name" value="Glyco_trans_1"/>
</dbReference>
<sequence length="369" mass="40205">MGETVKIVWLGDVQAPYREPMFRELTALVDFSAAFFFREEKVRHWTWRPSPDYPSSLVGCWRVPLPAAIARRLDSPMGLLRPGVARRLVKGSDAVIIQAFWQPANLAVVFWSKVLRKPYMIYAESTLHSRQFGGGLLHAVRSFVFRNAGAVIVPGPAARDAAIHDGAAPDRVVTSVNSVELDEFMHRVRELRDGEAGGPHRFVYVGQLIERKNVAALLRAFAPLAGKATLDIAGDGVLMEPLKALAAELAVADSVHFRGFLDEAGVVELLAECHTLVLPSTEEVYGFTALEAHVAGLQTVVSDVSGIAPNLQDRPGCWVVPPTVEALAEALVETCDQWSGWADDVDAEFASPRRAAQDLVAAAERAARP</sequence>
<organism evidence="3 4">
    <name type="scientific">Pseudonocardia ailaonensis</name>
    <dbReference type="NCBI Taxonomy" id="367279"/>
    <lineage>
        <taxon>Bacteria</taxon>
        <taxon>Bacillati</taxon>
        <taxon>Actinomycetota</taxon>
        <taxon>Actinomycetes</taxon>
        <taxon>Pseudonocardiales</taxon>
        <taxon>Pseudonocardiaceae</taxon>
        <taxon>Pseudonocardia</taxon>
    </lineage>
</organism>
<dbReference type="PANTHER" id="PTHR45947:SF3">
    <property type="entry name" value="SULFOQUINOVOSYL TRANSFERASE SQD2"/>
    <property type="match status" value="1"/>
</dbReference>
<keyword evidence="4" id="KW-1185">Reference proteome</keyword>
<dbReference type="InterPro" id="IPR050194">
    <property type="entry name" value="Glycosyltransferase_grp1"/>
</dbReference>
<evidence type="ECO:0000259" key="2">
    <source>
        <dbReference type="Pfam" id="PF00534"/>
    </source>
</evidence>
<evidence type="ECO:0000313" key="3">
    <source>
        <dbReference type="EMBL" id="GAA1860893.1"/>
    </source>
</evidence>
<dbReference type="Pfam" id="PF00534">
    <property type="entry name" value="Glycos_transf_1"/>
    <property type="match status" value="1"/>
</dbReference>
<protein>
    <recommendedName>
        <fullName evidence="2">Glycosyl transferase family 1 domain-containing protein</fullName>
    </recommendedName>
</protein>
<comment type="caution">
    <text evidence="3">The sequence shown here is derived from an EMBL/GenBank/DDBJ whole genome shotgun (WGS) entry which is preliminary data.</text>
</comment>
<keyword evidence="1" id="KW-0808">Transferase</keyword>
<evidence type="ECO:0000256" key="1">
    <source>
        <dbReference type="ARBA" id="ARBA00022679"/>
    </source>
</evidence>
<dbReference type="SUPFAM" id="SSF53756">
    <property type="entry name" value="UDP-Glycosyltransferase/glycogen phosphorylase"/>
    <property type="match status" value="1"/>
</dbReference>
<dbReference type="EMBL" id="BAAAQK010000018">
    <property type="protein sequence ID" value="GAA1860893.1"/>
    <property type="molecule type" value="Genomic_DNA"/>
</dbReference>
<accession>A0ABN2NCZ8</accession>
<dbReference type="Proteomes" id="UP001500449">
    <property type="component" value="Unassembled WGS sequence"/>
</dbReference>
<reference evidence="3 4" key="1">
    <citation type="journal article" date="2019" name="Int. J. Syst. Evol. Microbiol.">
        <title>The Global Catalogue of Microorganisms (GCM) 10K type strain sequencing project: providing services to taxonomists for standard genome sequencing and annotation.</title>
        <authorList>
            <consortium name="The Broad Institute Genomics Platform"/>
            <consortium name="The Broad Institute Genome Sequencing Center for Infectious Disease"/>
            <person name="Wu L."/>
            <person name="Ma J."/>
        </authorList>
    </citation>
    <scope>NUCLEOTIDE SEQUENCE [LARGE SCALE GENOMIC DNA]</scope>
    <source>
        <strain evidence="3 4">JCM 16009</strain>
    </source>
</reference>
<feature type="domain" description="Glycosyl transferase family 1" evidence="2">
    <location>
        <begin position="196"/>
        <end position="331"/>
    </location>
</feature>
<proteinExistence type="predicted"/>
<dbReference type="Gene3D" id="3.40.50.2000">
    <property type="entry name" value="Glycogen Phosphorylase B"/>
    <property type="match status" value="2"/>
</dbReference>
<evidence type="ECO:0000313" key="4">
    <source>
        <dbReference type="Proteomes" id="UP001500449"/>
    </source>
</evidence>
<dbReference type="PANTHER" id="PTHR45947">
    <property type="entry name" value="SULFOQUINOVOSYL TRANSFERASE SQD2"/>
    <property type="match status" value="1"/>
</dbReference>
<name>A0ABN2NCZ8_9PSEU</name>
<dbReference type="RefSeq" id="WP_344420736.1">
    <property type="nucleotide sequence ID" value="NZ_BAAAQK010000018.1"/>
</dbReference>
<dbReference type="CDD" id="cd03801">
    <property type="entry name" value="GT4_PimA-like"/>
    <property type="match status" value="1"/>
</dbReference>